<sequence length="178" mass="19266">MPLHRASRQSPSRPLIAACLVAAGTAIAATAAVAGTVDVRFVAPEKYTDASYSSPVAGESDRAQVLRDIDQHLQRLASRGLAPTDNLKVEVLDVDLAGHFPPLGAGGSEVRVVTDVTGPRIRLRYNLMRDGAATVSGGEEVLSDLNFMVPSNRYSSGDRLRYEKVLLDRWFEKRFGSK</sequence>
<evidence type="ECO:0008006" key="4">
    <source>
        <dbReference type="Google" id="ProtNLM"/>
    </source>
</evidence>
<evidence type="ECO:0000313" key="2">
    <source>
        <dbReference type="EMBL" id="MBB6557400.1"/>
    </source>
</evidence>
<evidence type="ECO:0000256" key="1">
    <source>
        <dbReference type="SAM" id="SignalP"/>
    </source>
</evidence>
<accession>A0A7X0U7E9</accession>
<reference evidence="2 3" key="1">
    <citation type="submission" date="2020-08" db="EMBL/GenBank/DDBJ databases">
        <title>Functional genomics of gut bacteria from endangered species of beetles.</title>
        <authorList>
            <person name="Carlos-Shanley C."/>
        </authorList>
    </citation>
    <scope>NUCLEOTIDE SEQUENCE [LARGE SCALE GENOMIC DNA]</scope>
    <source>
        <strain evidence="2 3">S00198</strain>
    </source>
</reference>
<dbReference type="InterPro" id="IPR021557">
    <property type="entry name" value="DUF3016"/>
</dbReference>
<feature type="chain" id="PRO_5031178055" description="DUF3016 domain-containing protein" evidence="1">
    <location>
        <begin position="29"/>
        <end position="178"/>
    </location>
</feature>
<proteinExistence type="predicted"/>
<dbReference type="RefSeq" id="WP_184854862.1">
    <property type="nucleotide sequence ID" value="NZ_JACHLK010000001.1"/>
</dbReference>
<evidence type="ECO:0000313" key="3">
    <source>
        <dbReference type="Proteomes" id="UP000575083"/>
    </source>
</evidence>
<feature type="signal peptide" evidence="1">
    <location>
        <begin position="1"/>
        <end position="28"/>
    </location>
</feature>
<dbReference type="EMBL" id="JACHLK010000001">
    <property type="protein sequence ID" value="MBB6557400.1"/>
    <property type="molecule type" value="Genomic_DNA"/>
</dbReference>
<protein>
    <recommendedName>
        <fullName evidence="4">DUF3016 domain-containing protein</fullName>
    </recommendedName>
</protein>
<keyword evidence="1" id="KW-0732">Signal</keyword>
<name>A0A7X0U7E9_9BURK</name>
<gene>
    <name evidence="2" type="ORF">HNP48_000064</name>
</gene>
<organism evidence="2 3">
    <name type="scientific">Acidovorax soli</name>
    <dbReference type="NCBI Taxonomy" id="592050"/>
    <lineage>
        <taxon>Bacteria</taxon>
        <taxon>Pseudomonadati</taxon>
        <taxon>Pseudomonadota</taxon>
        <taxon>Betaproteobacteria</taxon>
        <taxon>Burkholderiales</taxon>
        <taxon>Comamonadaceae</taxon>
        <taxon>Acidovorax</taxon>
    </lineage>
</organism>
<dbReference type="Pfam" id="PF11454">
    <property type="entry name" value="DUF3016"/>
    <property type="match status" value="1"/>
</dbReference>
<comment type="caution">
    <text evidence="2">The sequence shown here is derived from an EMBL/GenBank/DDBJ whole genome shotgun (WGS) entry which is preliminary data.</text>
</comment>
<keyword evidence="3" id="KW-1185">Reference proteome</keyword>
<dbReference type="AlphaFoldDB" id="A0A7X0U7E9"/>
<dbReference type="Proteomes" id="UP000575083">
    <property type="component" value="Unassembled WGS sequence"/>
</dbReference>